<dbReference type="Proteomes" id="UP000414233">
    <property type="component" value="Unassembled WGS sequence"/>
</dbReference>
<dbReference type="Pfam" id="PF01425">
    <property type="entry name" value="Amidase"/>
    <property type="match status" value="1"/>
</dbReference>
<proteinExistence type="predicted"/>
<accession>A0A5E4U7L1</accession>
<dbReference type="PANTHER" id="PTHR11895:SF170">
    <property type="entry name" value="AMIDASE"/>
    <property type="match status" value="1"/>
</dbReference>
<feature type="domain" description="Amidase" evidence="2">
    <location>
        <begin position="84"/>
        <end position="504"/>
    </location>
</feature>
<dbReference type="InterPro" id="IPR023631">
    <property type="entry name" value="Amidase_dom"/>
</dbReference>
<organism evidence="3 4">
    <name type="scientific">Pandoraea terrae</name>
    <dbReference type="NCBI Taxonomy" id="1537710"/>
    <lineage>
        <taxon>Bacteria</taxon>
        <taxon>Pseudomonadati</taxon>
        <taxon>Pseudomonadota</taxon>
        <taxon>Betaproteobacteria</taxon>
        <taxon>Burkholderiales</taxon>
        <taxon>Burkholderiaceae</taxon>
        <taxon>Pandoraea</taxon>
    </lineage>
</organism>
<dbReference type="InterPro" id="IPR036928">
    <property type="entry name" value="AS_sf"/>
</dbReference>
<dbReference type="OrthoDB" id="9811471at2"/>
<protein>
    <submittedName>
        <fullName evidence="3">Glutamyl-tRNA(Gln) amidotransferase subunit A</fullName>
    </submittedName>
</protein>
<evidence type="ECO:0000259" key="2">
    <source>
        <dbReference type="Pfam" id="PF01425"/>
    </source>
</evidence>
<reference evidence="3 4" key="1">
    <citation type="submission" date="2019-08" db="EMBL/GenBank/DDBJ databases">
        <authorList>
            <person name="Peeters C."/>
        </authorList>
    </citation>
    <scope>NUCLEOTIDE SEQUENCE [LARGE SCALE GENOMIC DNA]</scope>
    <source>
        <strain evidence="3 4">LMG 30175</strain>
    </source>
</reference>
<dbReference type="GO" id="GO:0016740">
    <property type="term" value="F:transferase activity"/>
    <property type="evidence" value="ECO:0007669"/>
    <property type="project" value="UniProtKB-KW"/>
</dbReference>
<evidence type="ECO:0000256" key="1">
    <source>
        <dbReference type="SAM" id="MobiDB-lite"/>
    </source>
</evidence>
<dbReference type="AlphaFoldDB" id="A0A5E4U7L1"/>
<keyword evidence="3" id="KW-0808">Transferase</keyword>
<dbReference type="PROSITE" id="PS00571">
    <property type="entry name" value="AMIDASES"/>
    <property type="match status" value="1"/>
</dbReference>
<dbReference type="PANTHER" id="PTHR11895">
    <property type="entry name" value="TRANSAMIDASE"/>
    <property type="match status" value="1"/>
</dbReference>
<dbReference type="NCBIfam" id="NF005565">
    <property type="entry name" value="PRK07235.1"/>
    <property type="match status" value="1"/>
</dbReference>
<keyword evidence="4" id="KW-1185">Reference proteome</keyword>
<dbReference type="EMBL" id="CABPRZ010000006">
    <property type="protein sequence ID" value="VVD96056.1"/>
    <property type="molecule type" value="Genomic_DNA"/>
</dbReference>
<feature type="region of interest" description="Disordered" evidence="1">
    <location>
        <begin position="1"/>
        <end position="24"/>
    </location>
</feature>
<evidence type="ECO:0000313" key="3">
    <source>
        <dbReference type="EMBL" id="VVD96056.1"/>
    </source>
</evidence>
<dbReference type="InterPro" id="IPR000120">
    <property type="entry name" value="Amidase"/>
</dbReference>
<dbReference type="Gene3D" id="3.90.1300.10">
    <property type="entry name" value="Amidase signature (AS) domain"/>
    <property type="match status" value="1"/>
</dbReference>
<name>A0A5E4U7L1_9BURK</name>
<dbReference type="RefSeq" id="WP_150696730.1">
    <property type="nucleotide sequence ID" value="NZ_CABPRZ010000006.1"/>
</dbReference>
<dbReference type="SUPFAM" id="SSF75304">
    <property type="entry name" value="Amidase signature (AS) enzymes"/>
    <property type="match status" value="1"/>
</dbReference>
<gene>
    <name evidence="3" type="primary">gatA_3</name>
    <name evidence="3" type="ORF">PTE30175_01809</name>
</gene>
<evidence type="ECO:0000313" key="4">
    <source>
        <dbReference type="Proteomes" id="UP000414233"/>
    </source>
</evidence>
<sequence>MNTRSSDRSGTAQSSVADIPAPTPEDVLQISRNLGLGVSEQDAGFYADVVAKSVKIYDTVFAIAAEGAPRAPTGREYSAPPAAENANNAWYVRSHIVESPTGRLSGRRIAIKDSIPVAGLPMLAGANIFEGYIPEFDAEVVRRILAEGGAIAGKAHCEYLCFSGSSHTNVAGRIQNPWADGFSSGGSSSGSAVLVATGEVDMALGADQAGSIRMPASFSGIVGLKPTYGLVPYTGIAPLDASFDHVGPMTANVADAALLLSVIAGPDGSDARQHGVKPANYEVALGQGVKGLRIGVLKEGFEVPGSDPAVGERVHRAAAVLERLGATVVDVSVPLHMHGFDIWTSIGWTGMTETVLKGNGFGISRNDQYPISMMEWARDHAAGIDQAPPSVKLFFVISEYAKRHIGYVGYGNGINAGRLLRRQYDEVLKDVDLLLMPTTPMTATPLPDASTSIETELKTSHPMALNTSPFDFTHHPALTLPCGGVDGMPVGLMLVGRHYDEASIFRAANAYEETGEGAFR</sequence>
<feature type="compositionally biased region" description="Polar residues" evidence="1">
    <location>
        <begin position="1"/>
        <end position="16"/>
    </location>
</feature>
<dbReference type="InterPro" id="IPR020556">
    <property type="entry name" value="Amidase_CS"/>
</dbReference>